<dbReference type="Proteomes" id="UP000294684">
    <property type="component" value="Unassembled WGS sequence"/>
</dbReference>
<reference evidence="1 2" key="1">
    <citation type="submission" date="2019-03" db="EMBL/GenBank/DDBJ databases">
        <title>Genomic Encyclopedia of Archaeal and Bacterial Type Strains, Phase II (KMG-II): from individual species to whole genera.</title>
        <authorList>
            <person name="Goeker M."/>
        </authorList>
    </citation>
    <scope>NUCLEOTIDE SEQUENCE [LARGE SCALE GENOMIC DNA]</scope>
    <source>
        <strain evidence="1 2">DSM 21537</strain>
    </source>
</reference>
<evidence type="ECO:0000313" key="2">
    <source>
        <dbReference type="Proteomes" id="UP000294684"/>
    </source>
</evidence>
<comment type="caution">
    <text evidence="1">The sequence shown here is derived from an EMBL/GenBank/DDBJ whole genome shotgun (WGS) entry which is preliminary data.</text>
</comment>
<gene>
    <name evidence="1" type="ORF">CLV96_1592</name>
</gene>
<keyword evidence="2" id="KW-1185">Reference proteome</keyword>
<dbReference type="EMBL" id="SORO01000001">
    <property type="protein sequence ID" value="TDY72595.1"/>
    <property type="molecule type" value="Genomic_DNA"/>
</dbReference>
<accession>A0A4R8MZY2</accession>
<dbReference type="STRING" id="1193051.LEP1GSC017_2356"/>
<evidence type="ECO:0000313" key="1">
    <source>
        <dbReference type="EMBL" id="TDY72595.1"/>
    </source>
</evidence>
<dbReference type="AlphaFoldDB" id="A0A4R8MZY2"/>
<organism evidence="1 2">
    <name type="scientific">Leptospira meyeri</name>
    <dbReference type="NCBI Taxonomy" id="29508"/>
    <lineage>
        <taxon>Bacteria</taxon>
        <taxon>Pseudomonadati</taxon>
        <taxon>Spirochaetota</taxon>
        <taxon>Spirochaetia</taxon>
        <taxon>Leptospirales</taxon>
        <taxon>Leptospiraceae</taxon>
        <taxon>Leptospira</taxon>
    </lineage>
</organism>
<dbReference type="GeneID" id="79826910"/>
<protein>
    <submittedName>
        <fullName evidence="1">Uncharacterized protein</fullName>
    </submittedName>
</protein>
<name>A0A4R8MZY2_LEPME</name>
<sequence length="153" mass="17737">MYRQINSLNKLNFNKVILFITFIVILNPKATYSSNAKSDCEKFHLGKFVYTSSFGEVIIERNGSYEIIYRVYPHSYIKSSIIWVSPCIAQGIAVEITSDIFSDEYREKRINKRSKLFITETFSDGYSYKLIEENSSKTVYGKVKFYKGSLPTN</sequence>
<proteinExistence type="predicted"/>
<dbReference type="RefSeq" id="WP_243836436.1">
    <property type="nucleotide sequence ID" value="NZ_SORO01000001.1"/>
</dbReference>